<dbReference type="Proteomes" id="UP000010091">
    <property type="component" value="Chromosome 10"/>
</dbReference>
<dbReference type="KEGG" id="cng:CNAG_04764"/>
<dbReference type="Gene3D" id="3.40.430.10">
    <property type="entry name" value="Dihydrofolate Reductase, subunit A"/>
    <property type="match status" value="1"/>
</dbReference>
<dbReference type="GO" id="GO:0046655">
    <property type="term" value="P:folic acid metabolic process"/>
    <property type="evidence" value="ECO:0007669"/>
    <property type="project" value="TreeGrafter"/>
</dbReference>
<evidence type="ECO:0000256" key="3">
    <source>
        <dbReference type="ARBA" id="ARBA00018886"/>
    </source>
</evidence>
<dbReference type="InterPro" id="IPR001796">
    <property type="entry name" value="DHFR_dom"/>
</dbReference>
<dbReference type="OrthoDB" id="414698at2759"/>
<dbReference type="PANTHER" id="PTHR48069:SF3">
    <property type="entry name" value="DIHYDROFOLATE REDUCTASE"/>
    <property type="match status" value="1"/>
</dbReference>
<proteinExistence type="inferred from homology"/>
<accession>J9VT85</accession>
<keyword evidence="5" id="KW-0521">NADP</keyword>
<dbReference type="GO" id="GO:0046452">
    <property type="term" value="P:dihydrofolate metabolic process"/>
    <property type="evidence" value="ECO:0007669"/>
    <property type="project" value="TreeGrafter"/>
</dbReference>
<dbReference type="Pfam" id="PF00186">
    <property type="entry name" value="DHFR_1"/>
    <property type="match status" value="1"/>
</dbReference>
<sequence length="239" mass="26489">MRPLLNALRTMQTTAKASTPSITAIVAATAENGIGLNGGLPWRLPGEMKYFARVTTGETPSSDPSEQNVVIMGRKTWESIPSRFRPLKNRRNVVISGKGVDLGTAENSITYTDIPSALSSLRSTTKSDRSPRIFLIGGSTLYTSSLLPSTVPSLNSSTSTPPQSFSQPLIDRILLTRILSPFECDAYLEDFAAHTKPDGTKIWKKTSIEEFREWIGWDIEEQVEEKGVKHIFEMWVLNQ</sequence>
<dbReference type="HOGENOM" id="CLU_043966_2_1_1"/>
<dbReference type="RefSeq" id="XP_012051969.1">
    <property type="nucleotide sequence ID" value="XM_012196579.1"/>
</dbReference>
<dbReference type="VEuPathDB" id="FungiDB:CNAG_04764"/>
<gene>
    <name evidence="9" type="ORF">CNAG_04764</name>
</gene>
<feature type="domain" description="DHFR" evidence="8">
    <location>
        <begin position="21"/>
        <end position="237"/>
    </location>
</feature>
<evidence type="ECO:0000313" key="9">
    <source>
        <dbReference type="EMBL" id="AFR97453.2"/>
    </source>
</evidence>
<reference evidence="9 10" key="1">
    <citation type="journal article" date="2014" name="PLoS Genet.">
        <title>Analysis of the genome and transcriptome of Cryptococcus neoformans var. grubii reveals complex RNA expression and microevolution leading to virulence attenuation.</title>
        <authorList>
            <person name="Janbon G."/>
            <person name="Ormerod K.L."/>
            <person name="Paulet D."/>
            <person name="Byrnes E.J.III."/>
            <person name="Yadav V."/>
            <person name="Chatterjee G."/>
            <person name="Mullapudi N."/>
            <person name="Hon C.C."/>
            <person name="Billmyre R.B."/>
            <person name="Brunel F."/>
            <person name="Bahn Y.S."/>
            <person name="Chen W."/>
            <person name="Chen Y."/>
            <person name="Chow E.W."/>
            <person name="Coppee J.Y."/>
            <person name="Floyd-Averette A."/>
            <person name="Gaillardin C."/>
            <person name="Gerik K.J."/>
            <person name="Goldberg J."/>
            <person name="Gonzalez-Hilarion S."/>
            <person name="Gujja S."/>
            <person name="Hamlin J.L."/>
            <person name="Hsueh Y.P."/>
            <person name="Ianiri G."/>
            <person name="Jones S."/>
            <person name="Kodira C.D."/>
            <person name="Kozubowski L."/>
            <person name="Lam W."/>
            <person name="Marra M."/>
            <person name="Mesner L.D."/>
            <person name="Mieczkowski P.A."/>
            <person name="Moyrand F."/>
            <person name="Nielsen K."/>
            <person name="Proux C."/>
            <person name="Rossignol T."/>
            <person name="Schein J.E."/>
            <person name="Sun S."/>
            <person name="Wollschlaeger C."/>
            <person name="Wood I.A."/>
            <person name="Zeng Q."/>
            <person name="Neuveglise C."/>
            <person name="Newlon C.S."/>
            <person name="Perfect J.R."/>
            <person name="Lodge J.K."/>
            <person name="Idnurm A."/>
            <person name="Stajich J.E."/>
            <person name="Kronstad J.W."/>
            <person name="Sanyal K."/>
            <person name="Heitman J."/>
            <person name="Fraser J.A."/>
            <person name="Cuomo C.A."/>
            <person name="Dietrich F.S."/>
        </authorList>
    </citation>
    <scope>NUCLEOTIDE SEQUENCE [LARGE SCALE GENOMIC DNA]</scope>
    <source>
        <strain evidence="10">H99 / ATCC 208821 / CBS 10515 / FGSC 9487</strain>
    </source>
</reference>
<dbReference type="PROSITE" id="PS51330">
    <property type="entry name" value="DHFR_2"/>
    <property type="match status" value="1"/>
</dbReference>
<dbReference type="EMBL" id="CP003829">
    <property type="protein sequence ID" value="AFR97453.2"/>
    <property type="molecule type" value="Genomic_DNA"/>
</dbReference>
<dbReference type="CDD" id="cd00209">
    <property type="entry name" value="DHFR"/>
    <property type="match status" value="1"/>
</dbReference>
<evidence type="ECO:0000256" key="2">
    <source>
        <dbReference type="ARBA" id="ARBA00012856"/>
    </source>
</evidence>
<dbReference type="UniPathway" id="UPA00077">
    <property type="reaction ID" value="UER00158"/>
</dbReference>
<dbReference type="PANTHER" id="PTHR48069">
    <property type="entry name" value="DIHYDROFOLATE REDUCTASE"/>
    <property type="match status" value="1"/>
</dbReference>
<evidence type="ECO:0000313" key="10">
    <source>
        <dbReference type="Proteomes" id="UP000010091"/>
    </source>
</evidence>
<evidence type="ECO:0000256" key="7">
    <source>
        <dbReference type="RuleBase" id="RU004474"/>
    </source>
</evidence>
<dbReference type="PRINTS" id="PR00070">
    <property type="entry name" value="DHFR"/>
</dbReference>
<dbReference type="GO" id="GO:0046654">
    <property type="term" value="P:tetrahydrofolate biosynthetic process"/>
    <property type="evidence" value="ECO:0007669"/>
    <property type="project" value="UniProtKB-UniPathway"/>
</dbReference>
<keyword evidence="4" id="KW-0554">One-carbon metabolism</keyword>
<dbReference type="SUPFAM" id="SSF53597">
    <property type="entry name" value="Dihydrofolate reductase-like"/>
    <property type="match status" value="1"/>
</dbReference>
<keyword evidence="10" id="KW-1185">Reference proteome</keyword>
<dbReference type="GO" id="GO:0006730">
    <property type="term" value="P:one-carbon metabolic process"/>
    <property type="evidence" value="ECO:0007669"/>
    <property type="project" value="UniProtKB-KW"/>
</dbReference>
<keyword evidence="6" id="KW-0560">Oxidoreductase</keyword>
<dbReference type="GeneID" id="23888146"/>
<dbReference type="PROSITE" id="PS00075">
    <property type="entry name" value="DHFR_1"/>
    <property type="match status" value="1"/>
</dbReference>
<dbReference type="GO" id="GO:0050661">
    <property type="term" value="F:NADP binding"/>
    <property type="evidence" value="ECO:0007669"/>
    <property type="project" value="InterPro"/>
</dbReference>
<evidence type="ECO:0000256" key="4">
    <source>
        <dbReference type="ARBA" id="ARBA00022563"/>
    </source>
</evidence>
<comment type="pathway">
    <text evidence="1">Cofactor biosynthesis; tetrahydrofolate biosynthesis; 5,6,7,8-tetrahydrofolate from 7,8-dihydrofolate: step 1/1.</text>
</comment>
<dbReference type="AlphaFoldDB" id="J9VT85"/>
<evidence type="ECO:0000256" key="5">
    <source>
        <dbReference type="ARBA" id="ARBA00022857"/>
    </source>
</evidence>
<evidence type="ECO:0000256" key="1">
    <source>
        <dbReference type="ARBA" id="ARBA00004903"/>
    </source>
</evidence>
<dbReference type="GO" id="GO:0004146">
    <property type="term" value="F:dihydrofolate reductase activity"/>
    <property type="evidence" value="ECO:0007669"/>
    <property type="project" value="UniProtKB-EC"/>
</dbReference>
<dbReference type="FunFam" id="3.40.430.10:FF:000020">
    <property type="entry name" value="Dihydrofolate reductase"/>
    <property type="match status" value="1"/>
</dbReference>
<dbReference type="EC" id="1.5.1.3" evidence="2"/>
<dbReference type="InterPro" id="IPR017925">
    <property type="entry name" value="DHFR_CS"/>
</dbReference>
<protein>
    <recommendedName>
        <fullName evidence="3">Dihydrofolate reductase</fullName>
        <ecNumber evidence="2">1.5.1.3</ecNumber>
    </recommendedName>
</protein>
<name>J9VT85_CRYN9</name>
<dbReference type="InterPro" id="IPR012259">
    <property type="entry name" value="DHFR"/>
</dbReference>
<evidence type="ECO:0000259" key="8">
    <source>
        <dbReference type="PROSITE" id="PS51330"/>
    </source>
</evidence>
<dbReference type="InterPro" id="IPR024072">
    <property type="entry name" value="DHFR-like_dom_sf"/>
</dbReference>
<organism evidence="9 10">
    <name type="scientific">Cryptococcus neoformans (strain H99 / ATCC 208821 / CBS 10515 / FGSC 9487)</name>
    <name type="common">Cryptococcus neoformans var. grubii serotype A</name>
    <dbReference type="NCBI Taxonomy" id="235443"/>
    <lineage>
        <taxon>Eukaryota</taxon>
        <taxon>Fungi</taxon>
        <taxon>Dikarya</taxon>
        <taxon>Basidiomycota</taxon>
        <taxon>Agaricomycotina</taxon>
        <taxon>Tremellomycetes</taxon>
        <taxon>Tremellales</taxon>
        <taxon>Cryptococcaceae</taxon>
        <taxon>Cryptococcus</taxon>
        <taxon>Cryptococcus neoformans species complex</taxon>
    </lineage>
</organism>
<evidence type="ECO:0000256" key="6">
    <source>
        <dbReference type="ARBA" id="ARBA00023002"/>
    </source>
</evidence>
<comment type="similarity">
    <text evidence="7">Belongs to the dihydrofolate reductase family.</text>
</comment>
<dbReference type="GO" id="GO:0005739">
    <property type="term" value="C:mitochondrion"/>
    <property type="evidence" value="ECO:0007669"/>
    <property type="project" value="TreeGrafter"/>
</dbReference>